<name>A0A388JLG2_CHABU</name>
<dbReference type="EMBL" id="BFEA01000001">
    <property type="protein sequence ID" value="GBG58657.1"/>
    <property type="molecule type" value="Genomic_DNA"/>
</dbReference>
<evidence type="ECO:0000313" key="3">
    <source>
        <dbReference type="Proteomes" id="UP000265515"/>
    </source>
</evidence>
<protein>
    <submittedName>
        <fullName evidence="2">Uncharacterized protein</fullName>
    </submittedName>
</protein>
<feature type="compositionally biased region" description="Pro residues" evidence="1">
    <location>
        <begin position="227"/>
        <end position="238"/>
    </location>
</feature>
<feature type="region of interest" description="Disordered" evidence="1">
    <location>
        <begin position="23"/>
        <end position="159"/>
    </location>
</feature>
<sequence length="433" mass="47198">MATARIELEGMRYLCATTDTFKEDRSFPRQHLKREERERRRDEEDCRAREEQARLAREEEERRLAQEEKREADREAKMARILRESMEEMGLMKKDGATDASKMTWDKVDPPQKEGDASKNGEGGDSKKRDQGAMAGPEIAQQLGTGRPRVESTATPLDTGLIRMDINTVRLAQDAQAAMFKQMLNCLEAIRQQGAGIGQAPAPVPNQAPPSHPSPPPPVPISNQAPPSHPPPPPPVPQTFPAATQAPFVAPPPMNSSPNPTPQAPPKPPAHVPSTPAATLAPCPSVTAAGPSTSRARPANEGTPAGGRFSSRLAGMFASVAGHNTRRRSNGISISDEPVHQDLGFDRINKGKKAAVAGLGKEGRKKYIEDLTEVLFNKSKHKLEELCKQDKIKYVNKKITSAALAQLQAIDAYGEDEEEEESSEEDAQEENPS</sequence>
<feature type="compositionally biased region" description="Basic and acidic residues" evidence="1">
    <location>
        <begin position="23"/>
        <end position="97"/>
    </location>
</feature>
<comment type="caution">
    <text evidence="2">The sequence shown here is derived from an EMBL/GenBank/DDBJ whole genome shotgun (WGS) entry which is preliminary data.</text>
</comment>
<feature type="compositionally biased region" description="Acidic residues" evidence="1">
    <location>
        <begin position="413"/>
        <end position="433"/>
    </location>
</feature>
<dbReference type="AlphaFoldDB" id="A0A388JLG2"/>
<feature type="compositionally biased region" description="Pro residues" evidence="1">
    <location>
        <begin position="249"/>
        <end position="271"/>
    </location>
</feature>
<organism evidence="2 3">
    <name type="scientific">Chara braunii</name>
    <name type="common">Braun's stonewort</name>
    <dbReference type="NCBI Taxonomy" id="69332"/>
    <lineage>
        <taxon>Eukaryota</taxon>
        <taxon>Viridiplantae</taxon>
        <taxon>Streptophyta</taxon>
        <taxon>Charophyceae</taxon>
        <taxon>Charales</taxon>
        <taxon>Characeae</taxon>
        <taxon>Chara</taxon>
    </lineage>
</organism>
<feature type="region of interest" description="Disordered" evidence="1">
    <location>
        <begin position="197"/>
        <end position="343"/>
    </location>
</feature>
<proteinExistence type="predicted"/>
<evidence type="ECO:0000256" key="1">
    <source>
        <dbReference type="SAM" id="MobiDB-lite"/>
    </source>
</evidence>
<feature type="region of interest" description="Disordered" evidence="1">
    <location>
        <begin position="410"/>
        <end position="433"/>
    </location>
</feature>
<gene>
    <name evidence="2" type="ORF">CBR_g58</name>
</gene>
<reference evidence="2 3" key="1">
    <citation type="journal article" date="2018" name="Cell">
        <title>The Chara Genome: Secondary Complexity and Implications for Plant Terrestrialization.</title>
        <authorList>
            <person name="Nishiyama T."/>
            <person name="Sakayama H."/>
            <person name="Vries J.D."/>
            <person name="Buschmann H."/>
            <person name="Saint-Marcoux D."/>
            <person name="Ullrich K.K."/>
            <person name="Haas F.B."/>
            <person name="Vanderstraeten L."/>
            <person name="Becker D."/>
            <person name="Lang D."/>
            <person name="Vosolsobe S."/>
            <person name="Rombauts S."/>
            <person name="Wilhelmsson P.K.I."/>
            <person name="Janitza P."/>
            <person name="Kern R."/>
            <person name="Heyl A."/>
            <person name="Rumpler F."/>
            <person name="Villalobos L.I.A.C."/>
            <person name="Clay J.M."/>
            <person name="Skokan R."/>
            <person name="Toyoda A."/>
            <person name="Suzuki Y."/>
            <person name="Kagoshima H."/>
            <person name="Schijlen E."/>
            <person name="Tajeshwar N."/>
            <person name="Catarino B."/>
            <person name="Hetherington A.J."/>
            <person name="Saltykova A."/>
            <person name="Bonnot C."/>
            <person name="Breuninger H."/>
            <person name="Symeonidi A."/>
            <person name="Radhakrishnan G.V."/>
            <person name="Van Nieuwerburgh F."/>
            <person name="Deforce D."/>
            <person name="Chang C."/>
            <person name="Karol K.G."/>
            <person name="Hedrich R."/>
            <person name="Ulvskov P."/>
            <person name="Glockner G."/>
            <person name="Delwiche C.F."/>
            <person name="Petrasek J."/>
            <person name="Van de Peer Y."/>
            <person name="Friml J."/>
            <person name="Beilby M."/>
            <person name="Dolan L."/>
            <person name="Kohara Y."/>
            <person name="Sugano S."/>
            <person name="Fujiyama A."/>
            <person name="Delaux P.-M."/>
            <person name="Quint M."/>
            <person name="TheiBen G."/>
            <person name="Hagemann M."/>
            <person name="Harholt J."/>
            <person name="Dunand C."/>
            <person name="Zachgo S."/>
            <person name="Langdale J."/>
            <person name="Maumus F."/>
            <person name="Straeten D.V.D."/>
            <person name="Gould S.B."/>
            <person name="Rensing S.A."/>
        </authorList>
    </citation>
    <scope>NUCLEOTIDE SEQUENCE [LARGE SCALE GENOMIC DNA]</scope>
    <source>
        <strain evidence="2 3">S276</strain>
    </source>
</reference>
<keyword evidence="3" id="KW-1185">Reference proteome</keyword>
<dbReference type="Gramene" id="GBG58657">
    <property type="protein sequence ID" value="GBG58657"/>
    <property type="gene ID" value="CBR_g58"/>
</dbReference>
<feature type="compositionally biased region" description="Basic and acidic residues" evidence="1">
    <location>
        <begin position="104"/>
        <end position="131"/>
    </location>
</feature>
<dbReference type="OMA" id="IRMDINT"/>
<dbReference type="Proteomes" id="UP000265515">
    <property type="component" value="Unassembled WGS sequence"/>
</dbReference>
<evidence type="ECO:0000313" key="2">
    <source>
        <dbReference type="EMBL" id="GBG58657.1"/>
    </source>
</evidence>
<dbReference type="STRING" id="69332.A0A388JLG2"/>
<accession>A0A388JLG2</accession>
<feature type="compositionally biased region" description="Pro residues" evidence="1">
    <location>
        <begin position="202"/>
        <end position="220"/>
    </location>
</feature>